<keyword evidence="2" id="KW-0689">Ribosomal protein</keyword>
<keyword evidence="5" id="KW-1185">Reference proteome</keyword>
<dbReference type="InterPro" id="IPR020052">
    <property type="entry name" value="Ribosomal_eL31_CS"/>
</dbReference>
<dbReference type="CDD" id="cd00463">
    <property type="entry name" value="Ribosomal_L31e"/>
    <property type="match status" value="1"/>
</dbReference>
<evidence type="ECO:0000256" key="1">
    <source>
        <dbReference type="ARBA" id="ARBA00010808"/>
    </source>
</evidence>
<dbReference type="EMBL" id="LT553497">
    <property type="protein sequence ID" value="SAM00972.1"/>
    <property type="molecule type" value="Genomic_DNA"/>
</dbReference>
<organism evidence="4">
    <name type="scientific">Absidia glauca</name>
    <name type="common">Pin mould</name>
    <dbReference type="NCBI Taxonomy" id="4829"/>
    <lineage>
        <taxon>Eukaryota</taxon>
        <taxon>Fungi</taxon>
        <taxon>Fungi incertae sedis</taxon>
        <taxon>Mucoromycota</taxon>
        <taxon>Mucoromycotina</taxon>
        <taxon>Mucoromycetes</taxon>
        <taxon>Mucorales</taxon>
        <taxon>Cunninghamellaceae</taxon>
        <taxon>Absidia</taxon>
    </lineage>
</organism>
<dbReference type="PANTHER" id="PTHR10956">
    <property type="entry name" value="60S RIBOSOMAL PROTEIN L31"/>
    <property type="match status" value="1"/>
</dbReference>
<dbReference type="Proteomes" id="UP000078561">
    <property type="component" value="Unassembled WGS sequence"/>
</dbReference>
<dbReference type="FunCoup" id="A0A168NQ03">
    <property type="interactions" value="595"/>
</dbReference>
<gene>
    <name evidence="4" type="primary">ABSGL_06708.1 scaffold 8661</name>
</gene>
<keyword evidence="3" id="KW-0687">Ribonucleoprotein</keyword>
<sequence length="120" mass="13783">MVKNTSQKRSTLADVVTREYTIHLHKLVHGRSFKSRTPQAVKAVKAFASKHMGTQDVRIDPSLNKQLWARGVRNVPHRIRVRIARKRNDDDEAKHKLYSYVTYVPVTSFNGLETAVVDDE</sequence>
<dbReference type="Gene3D" id="3.10.440.10">
    <property type="match status" value="1"/>
</dbReference>
<evidence type="ECO:0000313" key="5">
    <source>
        <dbReference type="Proteomes" id="UP000078561"/>
    </source>
</evidence>
<protein>
    <recommendedName>
        <fullName evidence="6">60S ribosomal protein L31</fullName>
    </recommendedName>
</protein>
<dbReference type="NCBIfam" id="NF002258">
    <property type="entry name" value="PRK01192.1-1"/>
    <property type="match status" value="1"/>
</dbReference>
<dbReference type="GO" id="GO:0002181">
    <property type="term" value="P:cytoplasmic translation"/>
    <property type="evidence" value="ECO:0007669"/>
    <property type="project" value="TreeGrafter"/>
</dbReference>
<dbReference type="GO" id="GO:0003735">
    <property type="term" value="F:structural constituent of ribosome"/>
    <property type="evidence" value="ECO:0007669"/>
    <property type="project" value="InterPro"/>
</dbReference>
<comment type="similarity">
    <text evidence="1">Belongs to the eukaryotic ribosomal protein eL31 family.</text>
</comment>
<dbReference type="OrthoDB" id="9739313at2759"/>
<evidence type="ECO:0000256" key="3">
    <source>
        <dbReference type="ARBA" id="ARBA00023274"/>
    </source>
</evidence>
<dbReference type="SMART" id="SM01380">
    <property type="entry name" value="Ribosomal_L31e"/>
    <property type="match status" value="1"/>
</dbReference>
<dbReference type="OMA" id="DINMRTF"/>
<dbReference type="Pfam" id="PF01198">
    <property type="entry name" value="Ribosomal_L31e"/>
    <property type="match status" value="1"/>
</dbReference>
<dbReference type="InterPro" id="IPR023621">
    <property type="entry name" value="Ribosomal_eL31_dom_sf"/>
</dbReference>
<dbReference type="PROSITE" id="PS01144">
    <property type="entry name" value="RIBOSOMAL_L31E"/>
    <property type="match status" value="1"/>
</dbReference>
<accession>A0A168NQ03</accession>
<evidence type="ECO:0000313" key="4">
    <source>
        <dbReference type="EMBL" id="SAM00972.1"/>
    </source>
</evidence>
<dbReference type="InterPro" id="IPR000054">
    <property type="entry name" value="Ribosomal_eL31"/>
</dbReference>
<dbReference type="SUPFAM" id="SSF54575">
    <property type="entry name" value="Ribosomal protein L31e"/>
    <property type="match status" value="1"/>
</dbReference>
<dbReference type="InParanoid" id="A0A168NQ03"/>
<evidence type="ECO:0008006" key="6">
    <source>
        <dbReference type="Google" id="ProtNLM"/>
    </source>
</evidence>
<dbReference type="STRING" id="4829.A0A168NQ03"/>
<reference evidence="4" key="1">
    <citation type="submission" date="2016-04" db="EMBL/GenBank/DDBJ databases">
        <authorList>
            <person name="Evans L.H."/>
            <person name="Alamgir A."/>
            <person name="Owens N."/>
            <person name="Weber N.D."/>
            <person name="Virtaneva K."/>
            <person name="Barbian K."/>
            <person name="Babar A."/>
            <person name="Rosenke K."/>
        </authorList>
    </citation>
    <scope>NUCLEOTIDE SEQUENCE [LARGE SCALE GENOMIC DNA]</scope>
    <source>
        <strain evidence="4">CBS 101.48</strain>
    </source>
</reference>
<name>A0A168NQ03_ABSGL</name>
<evidence type="ECO:0000256" key="2">
    <source>
        <dbReference type="ARBA" id="ARBA00022980"/>
    </source>
</evidence>
<dbReference type="GO" id="GO:0022625">
    <property type="term" value="C:cytosolic large ribosomal subunit"/>
    <property type="evidence" value="ECO:0007669"/>
    <property type="project" value="TreeGrafter"/>
</dbReference>
<dbReference type="AlphaFoldDB" id="A0A168NQ03"/>
<dbReference type="FunFam" id="3.10.440.10:FF:000001">
    <property type="entry name" value="60S ribosomal protein L31"/>
    <property type="match status" value="1"/>
</dbReference>
<dbReference type="PANTHER" id="PTHR10956:SF0">
    <property type="entry name" value="60S RIBOSOMAL PROTEIN L31"/>
    <property type="match status" value="1"/>
</dbReference>
<proteinExistence type="inferred from homology"/>